<dbReference type="EMBL" id="LAZR01018815">
    <property type="protein sequence ID" value="KKL94875.1"/>
    <property type="molecule type" value="Genomic_DNA"/>
</dbReference>
<proteinExistence type="predicted"/>
<dbReference type="PANTHER" id="PTHR43155:SF2">
    <property type="entry name" value="CYCLIC DI-GMP PHOSPHODIESTERASE PA4108"/>
    <property type="match status" value="1"/>
</dbReference>
<name>A0A0F9IM78_9ZZZZ</name>
<protein>
    <submittedName>
        <fullName evidence="1">Uncharacterized protein</fullName>
    </submittedName>
</protein>
<dbReference type="Gene3D" id="1.10.3210.10">
    <property type="entry name" value="Hypothetical protein af1432"/>
    <property type="match status" value="1"/>
</dbReference>
<accession>A0A0F9IM78</accession>
<evidence type="ECO:0000313" key="1">
    <source>
        <dbReference type="EMBL" id="KKL94875.1"/>
    </source>
</evidence>
<reference evidence="1" key="1">
    <citation type="journal article" date="2015" name="Nature">
        <title>Complex archaea that bridge the gap between prokaryotes and eukaryotes.</title>
        <authorList>
            <person name="Spang A."/>
            <person name="Saw J.H."/>
            <person name="Jorgensen S.L."/>
            <person name="Zaremba-Niedzwiedzka K."/>
            <person name="Martijn J."/>
            <person name="Lind A.E."/>
            <person name="van Eijk R."/>
            <person name="Schleper C."/>
            <person name="Guy L."/>
            <person name="Ettema T.J."/>
        </authorList>
    </citation>
    <scope>NUCLEOTIDE SEQUENCE</scope>
</reference>
<dbReference type="CDD" id="cd00077">
    <property type="entry name" value="HDc"/>
    <property type="match status" value="1"/>
</dbReference>
<comment type="caution">
    <text evidence="1">The sequence shown here is derived from an EMBL/GenBank/DDBJ whole genome shotgun (WGS) entry which is preliminary data.</text>
</comment>
<organism evidence="1">
    <name type="scientific">marine sediment metagenome</name>
    <dbReference type="NCBI Taxonomy" id="412755"/>
    <lineage>
        <taxon>unclassified sequences</taxon>
        <taxon>metagenomes</taxon>
        <taxon>ecological metagenomes</taxon>
    </lineage>
</organism>
<dbReference type="Pfam" id="PF13487">
    <property type="entry name" value="HD_5"/>
    <property type="match status" value="1"/>
</dbReference>
<dbReference type="SUPFAM" id="SSF109604">
    <property type="entry name" value="HD-domain/PDEase-like"/>
    <property type="match status" value="1"/>
</dbReference>
<dbReference type="InterPro" id="IPR003607">
    <property type="entry name" value="HD/PDEase_dom"/>
</dbReference>
<gene>
    <name evidence="1" type="ORF">LCGC14_1860300</name>
</gene>
<dbReference type="AlphaFoldDB" id="A0A0F9IM78"/>
<dbReference type="PANTHER" id="PTHR43155">
    <property type="entry name" value="CYCLIC DI-GMP PHOSPHODIESTERASE PA4108-RELATED"/>
    <property type="match status" value="1"/>
</dbReference>
<sequence>MARDLNINLMSIVTCVSEALDLVSQAVVNHHKRVANIASSIAAELDLSHEKQDALFLSAALHDAGAFSLHERLELLNFDERSPWQHSELGYRLMNTFKPFRQAAPIVRYHHVPWDEGMSAEIMERMCLKKAISSIWQTEFPFLQNAMAVGCSMSGTSSRVY</sequence>